<reference evidence="1 2" key="1">
    <citation type="submission" date="2015-07" db="EMBL/GenBank/DDBJ databases">
        <title>Genome sequence of Levilinea saccharolytica DSM 16555.</title>
        <authorList>
            <person name="Hemp J."/>
            <person name="Ward L.M."/>
            <person name="Pace L.A."/>
            <person name="Fischer W.W."/>
        </authorList>
    </citation>
    <scope>NUCLEOTIDE SEQUENCE [LARGE SCALE GENOMIC DNA]</scope>
    <source>
        <strain evidence="1 2">KIBI-1</strain>
    </source>
</reference>
<evidence type="ECO:0008006" key="3">
    <source>
        <dbReference type="Google" id="ProtNLM"/>
    </source>
</evidence>
<evidence type="ECO:0000313" key="1">
    <source>
        <dbReference type="EMBL" id="KPL80793.1"/>
    </source>
</evidence>
<accession>A0A0P6XKN8</accession>
<keyword evidence="2" id="KW-1185">Reference proteome</keyword>
<evidence type="ECO:0000313" key="2">
    <source>
        <dbReference type="Proteomes" id="UP000050501"/>
    </source>
</evidence>
<dbReference type="EMBL" id="LGCM01000039">
    <property type="protein sequence ID" value="KPL80793.1"/>
    <property type="molecule type" value="Genomic_DNA"/>
</dbReference>
<dbReference type="STRING" id="229921.ADN01_11065"/>
<dbReference type="PATRIC" id="fig|229921.5.peg.1432"/>
<dbReference type="Proteomes" id="UP000050501">
    <property type="component" value="Unassembled WGS sequence"/>
</dbReference>
<gene>
    <name evidence="1" type="ORF">ADN01_11065</name>
</gene>
<organism evidence="1 2">
    <name type="scientific">Levilinea saccharolytica</name>
    <dbReference type="NCBI Taxonomy" id="229921"/>
    <lineage>
        <taxon>Bacteria</taxon>
        <taxon>Bacillati</taxon>
        <taxon>Chloroflexota</taxon>
        <taxon>Anaerolineae</taxon>
        <taxon>Anaerolineales</taxon>
        <taxon>Anaerolineaceae</taxon>
        <taxon>Levilinea</taxon>
    </lineage>
</organism>
<name>A0A0P6XKN8_9CHLR</name>
<comment type="caution">
    <text evidence="1">The sequence shown here is derived from an EMBL/GenBank/DDBJ whole genome shotgun (WGS) entry which is preliminary data.</text>
</comment>
<protein>
    <recommendedName>
        <fullName evidence="3">YdhG-like domain-containing protein</fullName>
    </recommendedName>
</protein>
<proteinExistence type="predicted"/>
<dbReference type="AlphaFoldDB" id="A0A0P6XKN8"/>
<sequence>MSDCFTPISLRRLPMTDLPAIFSELKSLLQAYAPPLIPKMDTEHSFDLWSQKDLVIEGRKRKEVYFAGLIIQKSYVGFYFMPVYVETEMQTFFPPELLRHLKGKSCFHIKTLTPELREQIRTVLQSGFALYQQRGWV</sequence>